<dbReference type="EMBL" id="CACRXK020000650">
    <property type="protein sequence ID" value="CAB3983736.1"/>
    <property type="molecule type" value="Genomic_DNA"/>
</dbReference>
<gene>
    <name evidence="1" type="ORF">PACLA_8A072614</name>
</gene>
<dbReference type="Proteomes" id="UP001152795">
    <property type="component" value="Unassembled WGS sequence"/>
</dbReference>
<evidence type="ECO:0000313" key="1">
    <source>
        <dbReference type="EMBL" id="CAB3983736.1"/>
    </source>
</evidence>
<evidence type="ECO:0000313" key="2">
    <source>
        <dbReference type="Proteomes" id="UP001152795"/>
    </source>
</evidence>
<dbReference type="InterPro" id="IPR040415">
    <property type="entry name" value="SETD9"/>
</dbReference>
<dbReference type="Gene3D" id="2.170.270.10">
    <property type="entry name" value="SET domain"/>
    <property type="match status" value="1"/>
</dbReference>
<dbReference type="AlphaFoldDB" id="A0A6S7G5T9"/>
<accession>A0A6S7G5T9</accession>
<dbReference type="PANTHER" id="PTHR33524:SF2">
    <property type="entry name" value="SET DOMAIN-CONTAINING PROTEIN 9"/>
    <property type="match status" value="1"/>
</dbReference>
<dbReference type="PANTHER" id="PTHR33524">
    <property type="entry name" value="C5ORF35"/>
    <property type="match status" value="1"/>
</dbReference>
<organism evidence="1 2">
    <name type="scientific">Paramuricea clavata</name>
    <name type="common">Red gorgonian</name>
    <name type="synonym">Violescent sea-whip</name>
    <dbReference type="NCBI Taxonomy" id="317549"/>
    <lineage>
        <taxon>Eukaryota</taxon>
        <taxon>Metazoa</taxon>
        <taxon>Cnidaria</taxon>
        <taxon>Anthozoa</taxon>
        <taxon>Octocorallia</taxon>
        <taxon>Malacalcyonacea</taxon>
        <taxon>Plexauridae</taxon>
        <taxon>Paramuricea</taxon>
    </lineage>
</organism>
<dbReference type="SUPFAM" id="SSF82199">
    <property type="entry name" value="SET domain"/>
    <property type="match status" value="1"/>
</dbReference>
<sequence length="261" mass="29726">MSGWLKKLVERWNGYRYRFVPWIMVNLKNRQVRKVLGSSNDKTIHEGTALQILDRYFSELDKHGARGNTTLNEKIMENTLGFSITRSPSNVSGTGVFVSCGRVKKGSLVSIYPGTVYQSHEPIFFQSVANPFIFRCIDGILIDGKDTGLSRMIYRSCGHRDLVGNNFTCDMSWLTPSPYNLLAIGQYVNNGTREFPANVAYQELDIPSSFPLQYLHFIPNVNYSFKTYKSEELHVRVVVLVALRDVVQGEELFSSYFTVVH</sequence>
<dbReference type="OrthoDB" id="442460at2759"/>
<proteinExistence type="predicted"/>
<dbReference type="InterPro" id="IPR046341">
    <property type="entry name" value="SET_dom_sf"/>
</dbReference>
<comment type="caution">
    <text evidence="1">The sequence shown here is derived from an EMBL/GenBank/DDBJ whole genome shotgun (WGS) entry which is preliminary data.</text>
</comment>
<reference evidence="1" key="1">
    <citation type="submission" date="2020-04" db="EMBL/GenBank/DDBJ databases">
        <authorList>
            <person name="Alioto T."/>
            <person name="Alioto T."/>
            <person name="Gomez Garrido J."/>
        </authorList>
    </citation>
    <scope>NUCLEOTIDE SEQUENCE</scope>
    <source>
        <strain evidence="1">A484AB</strain>
    </source>
</reference>
<keyword evidence="2" id="KW-1185">Reference proteome</keyword>
<dbReference type="InterPro" id="IPR001214">
    <property type="entry name" value="SET_dom"/>
</dbReference>
<dbReference type="CDD" id="cd10537">
    <property type="entry name" value="SET_SETD9"/>
    <property type="match status" value="1"/>
</dbReference>
<dbReference type="PROSITE" id="PS50280">
    <property type="entry name" value="SET"/>
    <property type="match status" value="1"/>
</dbReference>
<protein>
    <submittedName>
        <fullName evidence="1">SET domain-containing 9</fullName>
    </submittedName>
</protein>
<name>A0A6S7G5T9_PARCT</name>